<evidence type="ECO:0000259" key="1">
    <source>
        <dbReference type="Pfam" id="PF12146"/>
    </source>
</evidence>
<protein>
    <recommendedName>
        <fullName evidence="1">Serine aminopeptidase S33 domain-containing protein</fullName>
    </recommendedName>
</protein>
<name>A0ABD1XZT3_9MARC</name>
<keyword evidence="3" id="KW-1185">Reference proteome</keyword>
<feature type="domain" description="Serine aminopeptidase S33" evidence="1">
    <location>
        <begin position="33"/>
        <end position="275"/>
    </location>
</feature>
<organism evidence="2 3">
    <name type="scientific">Riccia fluitans</name>
    <dbReference type="NCBI Taxonomy" id="41844"/>
    <lineage>
        <taxon>Eukaryota</taxon>
        <taxon>Viridiplantae</taxon>
        <taxon>Streptophyta</taxon>
        <taxon>Embryophyta</taxon>
        <taxon>Marchantiophyta</taxon>
        <taxon>Marchantiopsida</taxon>
        <taxon>Marchantiidae</taxon>
        <taxon>Marchantiales</taxon>
        <taxon>Ricciaceae</taxon>
        <taxon>Riccia</taxon>
    </lineage>
</organism>
<dbReference type="SUPFAM" id="SSF53474">
    <property type="entry name" value="alpha/beta-Hydrolases"/>
    <property type="match status" value="1"/>
</dbReference>
<dbReference type="InterPro" id="IPR022742">
    <property type="entry name" value="Hydrolase_4"/>
</dbReference>
<gene>
    <name evidence="2" type="ORF">R1flu_000211</name>
</gene>
<dbReference type="FunFam" id="3.40.50.1820:FF:000036">
    <property type="entry name" value="Alpha/beta-Hydrolases superfamily protein"/>
    <property type="match status" value="1"/>
</dbReference>
<dbReference type="Pfam" id="PF12146">
    <property type="entry name" value="Hydrolase_4"/>
    <property type="match status" value="1"/>
</dbReference>
<dbReference type="PRINTS" id="PR00111">
    <property type="entry name" value="ABHYDROLASE"/>
</dbReference>
<accession>A0ABD1XZT3</accession>
<dbReference type="Proteomes" id="UP001605036">
    <property type="component" value="Unassembled WGS sequence"/>
</dbReference>
<dbReference type="PANTHER" id="PTHR11614">
    <property type="entry name" value="PHOSPHOLIPASE-RELATED"/>
    <property type="match status" value="1"/>
</dbReference>
<comment type="caution">
    <text evidence="2">The sequence shown here is derived from an EMBL/GenBank/DDBJ whole genome shotgun (WGS) entry which is preliminary data.</text>
</comment>
<dbReference type="AlphaFoldDB" id="A0ABD1XZT3"/>
<dbReference type="InterPro" id="IPR029058">
    <property type="entry name" value="AB_hydrolase_fold"/>
</dbReference>
<reference evidence="2 3" key="1">
    <citation type="submission" date="2024-09" db="EMBL/GenBank/DDBJ databases">
        <title>Chromosome-scale assembly of Riccia fluitans.</title>
        <authorList>
            <person name="Paukszto L."/>
            <person name="Sawicki J."/>
            <person name="Karawczyk K."/>
            <person name="Piernik-Szablinska J."/>
            <person name="Szczecinska M."/>
            <person name="Mazdziarz M."/>
        </authorList>
    </citation>
    <scope>NUCLEOTIDE SEQUENCE [LARGE SCALE GENOMIC DNA]</scope>
    <source>
        <strain evidence="2">Rf_01</strain>
        <tissue evidence="2">Aerial parts of the thallus</tissue>
    </source>
</reference>
<dbReference type="InterPro" id="IPR000073">
    <property type="entry name" value="AB_hydrolase_1"/>
</dbReference>
<evidence type="ECO:0000313" key="2">
    <source>
        <dbReference type="EMBL" id="KAL2620006.1"/>
    </source>
</evidence>
<proteinExistence type="predicted"/>
<dbReference type="EMBL" id="JBHFFA010000006">
    <property type="protein sequence ID" value="KAL2620006.1"/>
    <property type="molecule type" value="Genomic_DNA"/>
</dbReference>
<dbReference type="InterPro" id="IPR051044">
    <property type="entry name" value="MAG_DAG_Lipase"/>
</dbReference>
<evidence type="ECO:0000313" key="3">
    <source>
        <dbReference type="Proteomes" id="UP001605036"/>
    </source>
</evidence>
<sequence length="372" mass="42562">MNVDSGFVYGEDFISNSRGMKLFTCHWLPHEKDIKAVIFLCHGYAMECSVYTRETGKRLARAGYAVYGIDYEGHGKSQGRRCYLPSFDQLVTDCETYFRNMMERTEYIEKQRFLYGESMGGAVAILISERDPSFWSGLVLVAPMCKISEKMKPPPLVIAIFKQLCRVVPTWKIVPTKDVIDNAFKDPIKREEIRSNPLIYQDLPRLLTALQLLRASERVERDLNKFSLPFLCLHGEADTVTEPEVSKALYNQSISFDKSFKLYPGMWHGLTTGEPDENVELVFTDITDWLDKRARLAEIVTSPVLRSSSIAPFDSKFSVPQEIQNQSKSPQNSEFLSQLASKSRCVLRSFKSFDCLRTGRIVHKQRVFDSVP</sequence>
<dbReference type="Gene3D" id="3.40.50.1820">
    <property type="entry name" value="alpha/beta hydrolase"/>
    <property type="match status" value="1"/>
</dbReference>